<accession>A0ABU3B193</accession>
<protein>
    <recommendedName>
        <fullName evidence="3">Recombinase family protein</fullName>
    </recommendedName>
</protein>
<organism evidence="1 2">
    <name type="scientific">Streptomyces lancefieldiae</name>
    <dbReference type="NCBI Taxonomy" id="3075520"/>
    <lineage>
        <taxon>Bacteria</taxon>
        <taxon>Bacillati</taxon>
        <taxon>Actinomycetota</taxon>
        <taxon>Actinomycetes</taxon>
        <taxon>Kitasatosporales</taxon>
        <taxon>Streptomycetaceae</taxon>
        <taxon>Streptomyces</taxon>
    </lineage>
</organism>
<dbReference type="EMBL" id="JAVRFH010000107">
    <property type="protein sequence ID" value="MDT0616219.1"/>
    <property type="molecule type" value="Genomic_DNA"/>
</dbReference>
<dbReference type="Proteomes" id="UP001180724">
    <property type="component" value="Unassembled WGS sequence"/>
</dbReference>
<gene>
    <name evidence="1" type="ORF">RM812_39675</name>
</gene>
<comment type="caution">
    <text evidence="1">The sequence shown here is derived from an EMBL/GenBank/DDBJ whole genome shotgun (WGS) entry which is preliminary data.</text>
</comment>
<evidence type="ECO:0000313" key="1">
    <source>
        <dbReference type="EMBL" id="MDT0616219.1"/>
    </source>
</evidence>
<keyword evidence="2" id="KW-1185">Reference proteome</keyword>
<sequence length="169" mass="19292">MRQSTTRRTQTWTHRERVIDSQLHPDQIRVQPDPFAPLAGARREHLGRVVTQIQAKGRLPRVCLYALSVRGQEPQHSVRAAAAYAVRHSWQVVTRQPYTDRQGLAEPALRPGWRLVRQQIRAGYADGVVTVTPSVISSRVDEVRQEIDWFGQHFGFIALVVPEMTRAQV</sequence>
<name>A0ABU3B193_9ACTN</name>
<dbReference type="RefSeq" id="WP_311585456.1">
    <property type="nucleotide sequence ID" value="NZ_JAVRFH010000107.1"/>
</dbReference>
<proteinExistence type="predicted"/>
<reference evidence="1" key="1">
    <citation type="submission" date="2024-05" db="EMBL/GenBank/DDBJ databases">
        <title>30 novel species of actinomycetes from the DSMZ collection.</title>
        <authorList>
            <person name="Nouioui I."/>
        </authorList>
    </citation>
    <scope>NUCLEOTIDE SEQUENCE</scope>
    <source>
        <strain evidence="1">DSM 40712</strain>
    </source>
</reference>
<evidence type="ECO:0000313" key="2">
    <source>
        <dbReference type="Proteomes" id="UP001180724"/>
    </source>
</evidence>
<evidence type="ECO:0008006" key="3">
    <source>
        <dbReference type="Google" id="ProtNLM"/>
    </source>
</evidence>